<feature type="region of interest" description="Disordered" evidence="7">
    <location>
        <begin position="589"/>
        <end position="612"/>
    </location>
</feature>
<dbReference type="PANTHER" id="PTHR45625">
    <property type="entry name" value="PEPTIDYL-PROLYL CIS-TRANS ISOMERASE-RELATED"/>
    <property type="match status" value="1"/>
</dbReference>
<evidence type="ECO:0000313" key="10">
    <source>
        <dbReference type="Proteomes" id="UP000282613"/>
    </source>
</evidence>
<evidence type="ECO:0000256" key="7">
    <source>
        <dbReference type="SAM" id="MobiDB-lite"/>
    </source>
</evidence>
<feature type="compositionally biased region" description="Low complexity" evidence="7">
    <location>
        <begin position="599"/>
        <end position="610"/>
    </location>
</feature>
<name>A0A0R3W5T9_TAEAS</name>
<dbReference type="InterPro" id="IPR015943">
    <property type="entry name" value="WD40/YVTN_repeat-like_dom_sf"/>
</dbReference>
<dbReference type="FunFam" id="2.40.100.10:FF:000003">
    <property type="entry name" value="Peptidylprolyl isomerase domain and WD repeat-containing 1"/>
    <property type="match status" value="1"/>
</dbReference>
<feature type="compositionally biased region" description="Acidic residues" evidence="7">
    <location>
        <begin position="75"/>
        <end position="85"/>
    </location>
</feature>
<evidence type="ECO:0000313" key="9">
    <source>
        <dbReference type="EMBL" id="VDK35199.1"/>
    </source>
</evidence>
<keyword evidence="5" id="KW-0697">Rotamase</keyword>
<dbReference type="Pfam" id="PF00160">
    <property type="entry name" value="Pro_isomerase"/>
    <property type="match status" value="1"/>
</dbReference>
<evidence type="ECO:0000256" key="1">
    <source>
        <dbReference type="ARBA" id="ARBA00000971"/>
    </source>
</evidence>
<evidence type="ECO:0000256" key="2">
    <source>
        <dbReference type="ARBA" id="ARBA00013194"/>
    </source>
</evidence>
<organism evidence="11">
    <name type="scientific">Taenia asiatica</name>
    <name type="common">Asian tapeworm</name>
    <dbReference type="NCBI Taxonomy" id="60517"/>
    <lineage>
        <taxon>Eukaryota</taxon>
        <taxon>Metazoa</taxon>
        <taxon>Spiralia</taxon>
        <taxon>Lophotrochozoa</taxon>
        <taxon>Platyhelminthes</taxon>
        <taxon>Cestoda</taxon>
        <taxon>Eucestoda</taxon>
        <taxon>Cyclophyllidea</taxon>
        <taxon>Taeniidae</taxon>
        <taxon>Taenia</taxon>
    </lineage>
</organism>
<dbReference type="SUPFAM" id="SSF50891">
    <property type="entry name" value="Cyclophilin-like"/>
    <property type="match status" value="1"/>
</dbReference>
<dbReference type="SMART" id="SM00320">
    <property type="entry name" value="WD40"/>
    <property type="match status" value="4"/>
</dbReference>
<keyword evidence="6" id="KW-0413">Isomerase</keyword>
<evidence type="ECO:0000256" key="4">
    <source>
        <dbReference type="ARBA" id="ARBA00022737"/>
    </source>
</evidence>
<feature type="domain" description="PPIase cyclophilin-type" evidence="8">
    <location>
        <begin position="683"/>
        <end position="838"/>
    </location>
</feature>
<dbReference type="GO" id="GO:0005634">
    <property type="term" value="C:nucleus"/>
    <property type="evidence" value="ECO:0007669"/>
    <property type="project" value="UniProtKB-ARBA"/>
</dbReference>
<keyword evidence="10" id="KW-1185">Reference proteome</keyword>
<dbReference type="PRINTS" id="PR00153">
    <property type="entry name" value="CSAPPISMRASE"/>
</dbReference>
<dbReference type="PANTHER" id="PTHR45625:SF4">
    <property type="entry name" value="PEPTIDYLPROLYL ISOMERASE DOMAIN AND WD REPEAT-CONTAINING PROTEIN 1"/>
    <property type="match status" value="1"/>
</dbReference>
<dbReference type="PROSITE" id="PS50072">
    <property type="entry name" value="CSA_PPIASE_2"/>
    <property type="match status" value="1"/>
</dbReference>
<dbReference type="STRING" id="60517.A0A0R3W5T9"/>
<keyword evidence="3" id="KW-0853">WD repeat</keyword>
<dbReference type="EMBL" id="UYRS01018420">
    <property type="protein sequence ID" value="VDK35199.1"/>
    <property type="molecule type" value="Genomic_DNA"/>
</dbReference>
<dbReference type="InterPro" id="IPR029000">
    <property type="entry name" value="Cyclophilin-like_dom_sf"/>
</dbReference>
<dbReference type="OrthoDB" id="10264753at2759"/>
<dbReference type="GO" id="GO:0003755">
    <property type="term" value="F:peptidyl-prolyl cis-trans isomerase activity"/>
    <property type="evidence" value="ECO:0007669"/>
    <property type="project" value="UniProtKB-KW"/>
</dbReference>
<evidence type="ECO:0000259" key="8">
    <source>
        <dbReference type="PROSITE" id="PS50072"/>
    </source>
</evidence>
<dbReference type="CDD" id="cd01927">
    <property type="entry name" value="cyclophilin_WD40"/>
    <property type="match status" value="1"/>
</dbReference>
<dbReference type="EC" id="5.2.1.8" evidence="2"/>
<accession>A0A0R3W5T9</accession>
<dbReference type="InterPro" id="IPR002130">
    <property type="entry name" value="Cyclophilin-type_PPIase_dom"/>
</dbReference>
<evidence type="ECO:0000256" key="5">
    <source>
        <dbReference type="ARBA" id="ARBA00023110"/>
    </source>
</evidence>
<dbReference type="Gene3D" id="2.130.10.10">
    <property type="entry name" value="YVTN repeat-like/Quinoprotein amine dehydrogenase"/>
    <property type="match status" value="2"/>
</dbReference>
<reference evidence="9 10" key="2">
    <citation type="submission" date="2018-11" db="EMBL/GenBank/DDBJ databases">
        <authorList>
            <consortium name="Pathogen Informatics"/>
        </authorList>
    </citation>
    <scope>NUCLEOTIDE SEQUENCE [LARGE SCALE GENOMIC DNA]</scope>
</reference>
<proteinExistence type="predicted"/>
<dbReference type="InterPro" id="IPR044666">
    <property type="entry name" value="Cyclophilin_A-like"/>
</dbReference>
<comment type="catalytic activity">
    <reaction evidence="1">
        <text>[protein]-peptidylproline (omega=180) = [protein]-peptidylproline (omega=0)</text>
        <dbReference type="Rhea" id="RHEA:16237"/>
        <dbReference type="Rhea" id="RHEA-COMP:10747"/>
        <dbReference type="Rhea" id="RHEA-COMP:10748"/>
        <dbReference type="ChEBI" id="CHEBI:83833"/>
        <dbReference type="ChEBI" id="CHEBI:83834"/>
        <dbReference type="EC" id="5.2.1.8"/>
    </reaction>
</comment>
<dbReference type="AlphaFoldDB" id="A0A0R3W5T9"/>
<dbReference type="Gene3D" id="2.40.100.10">
    <property type="entry name" value="Cyclophilin-like"/>
    <property type="match status" value="1"/>
</dbReference>
<dbReference type="InterPro" id="IPR036322">
    <property type="entry name" value="WD40_repeat_dom_sf"/>
</dbReference>
<feature type="compositionally biased region" description="Polar residues" evidence="7">
    <location>
        <begin position="23"/>
        <end position="37"/>
    </location>
</feature>
<feature type="region of interest" description="Disordered" evidence="7">
    <location>
        <begin position="1"/>
        <end position="114"/>
    </location>
</feature>
<dbReference type="WBParaSite" id="TASK_0000550701-mRNA-1">
    <property type="protein sequence ID" value="TASK_0000550701-mRNA-1"/>
    <property type="gene ID" value="TASK_0000550701"/>
</dbReference>
<protein>
    <recommendedName>
        <fullName evidence="2">peptidylprolyl isomerase</fullName>
        <ecNumber evidence="2">5.2.1.8</ecNumber>
    </recommendedName>
</protein>
<evidence type="ECO:0000256" key="3">
    <source>
        <dbReference type="ARBA" id="ARBA00022574"/>
    </source>
</evidence>
<dbReference type="InterPro" id="IPR001680">
    <property type="entry name" value="WD40_rpt"/>
</dbReference>
<dbReference type="Pfam" id="PF00400">
    <property type="entry name" value="WD40"/>
    <property type="match status" value="3"/>
</dbReference>
<dbReference type="Proteomes" id="UP000282613">
    <property type="component" value="Unassembled WGS sequence"/>
</dbReference>
<evidence type="ECO:0000256" key="6">
    <source>
        <dbReference type="ARBA" id="ARBA00023235"/>
    </source>
</evidence>
<dbReference type="SUPFAM" id="SSF50978">
    <property type="entry name" value="WD40 repeat-like"/>
    <property type="match status" value="1"/>
</dbReference>
<evidence type="ECO:0000313" key="11">
    <source>
        <dbReference type="WBParaSite" id="TASK_0000550701-mRNA-1"/>
    </source>
</evidence>
<reference evidence="11" key="1">
    <citation type="submission" date="2017-02" db="UniProtKB">
        <authorList>
            <consortium name="WormBaseParasite"/>
        </authorList>
    </citation>
    <scope>IDENTIFICATION</scope>
</reference>
<sequence length="845" mass="92994">MTESSQMIGSLHTEERSGDNDEAVSSPTSEVISSGVTSAEPVGDRKRERGLVGNAGRDDGDDTVGPLPTEMTLNDNDDNTDEGGEHDDTVGPLPSEMEDSSSTAEPPKKKPKKRGMGFTEFLVFLFYWLENGFFHSLVCFVYTPLTKEKYAPIAYVRMLFLKDESILLRSIPTAQYYEISYMHRNVITHLSYSKTHYLITCSCDGHLKFWRLAATRGLEFVKHYRAHLGQFRCFSSIFSRGGGFAPMKEALEILHETHSWNAFLVVFNGFMAINLFYVSGAITGLAVSYDGELACTVGDDKTAKIFDIINFDMISMMKLGFVPRECCFVYTAKDGCAAVAITDRDASTIHIYDARTKDTLLKKLDNLHASSVIAIAFCPALETVVSADTEGMLEFWSTPRHGFDVLQRPAALHWTSKMDTDLYCLLKDKTHAISLAFSPDGGRLLACFGADRKIRIFKTLTGKLSLVYDESVQRYSELQSTKQLLPSMEFGRRLALEKELDRSDGTHMCNLEFDSSGNFLIYTTLLGVRVVNLVTHRLVRCLGGPENLRFLQVALLPARSAVLQSATAMALLGMDSATASLEMHAALEEPPTDFGAGGSSSNAAGSSANNPHSRDPVIVCTAFKKNRVYLFTNHEPHEIKSDGVTLAVGSTSERDVFNEKPTKEEVLAASRDSAAATTASLRLAGSAILHTTIGDIHLRLWPRECPRTVENFVGHARAGYYNGHIFHRVIKGFMIQTGCPLGTGTGGKSIWGGEFEDEFHPSLRHDRPYTVSMANAGPNTNGSQFFITVAPTPWLDNKHTVFGRVIKGMEVVQKISNVKTHPKTDKPLDDISIISISVKDIGGGA</sequence>
<gene>
    <name evidence="9" type="ORF">TASK_LOCUS5508</name>
</gene>
<keyword evidence="4" id="KW-0677">Repeat</keyword>